<reference evidence="1 2" key="1">
    <citation type="submission" date="2023-08" db="EMBL/GenBank/DDBJ databases">
        <title>A Necator americanus chromosomal reference genome.</title>
        <authorList>
            <person name="Ilik V."/>
            <person name="Petrzelkova K.J."/>
            <person name="Pardy F."/>
            <person name="Fuh T."/>
            <person name="Niatou-Singa F.S."/>
            <person name="Gouil Q."/>
            <person name="Baker L."/>
            <person name="Ritchie M.E."/>
            <person name="Jex A.R."/>
            <person name="Gazzola D."/>
            <person name="Li H."/>
            <person name="Toshio Fujiwara R."/>
            <person name="Zhan B."/>
            <person name="Aroian R.V."/>
            <person name="Pafco B."/>
            <person name="Schwarz E.M."/>
        </authorList>
    </citation>
    <scope>NUCLEOTIDE SEQUENCE [LARGE SCALE GENOMIC DNA]</scope>
    <source>
        <strain evidence="1 2">Aroian</strain>
        <tissue evidence="1">Whole animal</tissue>
    </source>
</reference>
<evidence type="ECO:0000313" key="1">
    <source>
        <dbReference type="EMBL" id="KAK6742672.1"/>
    </source>
</evidence>
<protein>
    <submittedName>
        <fullName evidence="1">Uncharacterized protein</fullName>
    </submittedName>
</protein>
<evidence type="ECO:0000313" key="2">
    <source>
        <dbReference type="Proteomes" id="UP001303046"/>
    </source>
</evidence>
<gene>
    <name evidence="1" type="primary">Necator_chrIII.g10885</name>
    <name evidence="1" type="ORF">RB195_010120</name>
</gene>
<name>A0ABR1CWH8_NECAM</name>
<comment type="caution">
    <text evidence="1">The sequence shown here is derived from an EMBL/GenBank/DDBJ whole genome shotgun (WGS) entry which is preliminary data.</text>
</comment>
<dbReference type="Proteomes" id="UP001303046">
    <property type="component" value="Unassembled WGS sequence"/>
</dbReference>
<sequence length="156" mass="17913">MQRISTQHVLPWGLRLIPSKLDYLVAGKSRKDANASTDITEVTICTFNASPHDEPLQSWEDFCTFESSGVEEFIGPQSKEKQLTDAAVWKTFKETIERKQDGYYMRSPWRREVAPDNKGLAVRRLQTLIIRMSASPNIVKQYHDTIETQLNQGIIE</sequence>
<dbReference type="EMBL" id="JAVFWL010000003">
    <property type="protein sequence ID" value="KAK6742672.1"/>
    <property type="molecule type" value="Genomic_DNA"/>
</dbReference>
<keyword evidence="2" id="KW-1185">Reference proteome</keyword>
<proteinExistence type="predicted"/>
<organism evidence="1 2">
    <name type="scientific">Necator americanus</name>
    <name type="common">Human hookworm</name>
    <dbReference type="NCBI Taxonomy" id="51031"/>
    <lineage>
        <taxon>Eukaryota</taxon>
        <taxon>Metazoa</taxon>
        <taxon>Ecdysozoa</taxon>
        <taxon>Nematoda</taxon>
        <taxon>Chromadorea</taxon>
        <taxon>Rhabditida</taxon>
        <taxon>Rhabditina</taxon>
        <taxon>Rhabditomorpha</taxon>
        <taxon>Strongyloidea</taxon>
        <taxon>Ancylostomatidae</taxon>
        <taxon>Bunostominae</taxon>
        <taxon>Necator</taxon>
    </lineage>
</organism>
<accession>A0ABR1CWH8</accession>